<feature type="compositionally biased region" description="Basic and acidic residues" evidence="1">
    <location>
        <begin position="87"/>
        <end position="105"/>
    </location>
</feature>
<proteinExistence type="predicted"/>
<protein>
    <submittedName>
        <fullName evidence="3">Uncharacterized protein</fullName>
    </submittedName>
</protein>
<evidence type="ECO:0000256" key="2">
    <source>
        <dbReference type="SAM" id="SignalP"/>
    </source>
</evidence>
<accession>A0A9D1L2J8</accession>
<evidence type="ECO:0000313" key="4">
    <source>
        <dbReference type="Proteomes" id="UP000824088"/>
    </source>
</evidence>
<gene>
    <name evidence="3" type="ORF">IAD51_05880</name>
</gene>
<feature type="region of interest" description="Disordered" evidence="1">
    <location>
        <begin position="38"/>
        <end position="154"/>
    </location>
</feature>
<feature type="compositionally biased region" description="Basic and acidic residues" evidence="1">
    <location>
        <begin position="127"/>
        <end position="143"/>
    </location>
</feature>
<dbReference type="AlphaFoldDB" id="A0A9D1L2J8"/>
<feature type="non-terminal residue" evidence="3">
    <location>
        <position position="169"/>
    </location>
</feature>
<organism evidence="3 4">
    <name type="scientific">Candidatus Limadaptatus stercorigallinarum</name>
    <dbReference type="NCBI Taxonomy" id="2840845"/>
    <lineage>
        <taxon>Bacteria</taxon>
        <taxon>Bacillati</taxon>
        <taxon>Bacillota</taxon>
        <taxon>Clostridia</taxon>
        <taxon>Eubacteriales</taxon>
        <taxon>Candidatus Limadaptatus</taxon>
    </lineage>
</organism>
<reference evidence="3" key="2">
    <citation type="journal article" date="2021" name="PeerJ">
        <title>Extensive microbial diversity within the chicken gut microbiome revealed by metagenomics and culture.</title>
        <authorList>
            <person name="Gilroy R."/>
            <person name="Ravi A."/>
            <person name="Getino M."/>
            <person name="Pursley I."/>
            <person name="Horton D.L."/>
            <person name="Alikhan N.F."/>
            <person name="Baker D."/>
            <person name="Gharbi K."/>
            <person name="Hall N."/>
            <person name="Watson M."/>
            <person name="Adriaenssens E.M."/>
            <person name="Foster-Nyarko E."/>
            <person name="Jarju S."/>
            <person name="Secka A."/>
            <person name="Antonio M."/>
            <person name="Oren A."/>
            <person name="Chaudhuri R.R."/>
            <person name="La Ragione R."/>
            <person name="Hildebrand F."/>
            <person name="Pallen M.J."/>
        </authorList>
    </citation>
    <scope>NUCLEOTIDE SEQUENCE</scope>
    <source>
        <strain evidence="3">1063</strain>
    </source>
</reference>
<feature type="compositionally biased region" description="Basic residues" evidence="1">
    <location>
        <begin position="77"/>
        <end position="86"/>
    </location>
</feature>
<feature type="compositionally biased region" description="Polar residues" evidence="1">
    <location>
        <begin position="53"/>
        <end position="66"/>
    </location>
</feature>
<evidence type="ECO:0000313" key="3">
    <source>
        <dbReference type="EMBL" id="HIU21740.1"/>
    </source>
</evidence>
<reference evidence="3" key="1">
    <citation type="submission" date="2020-10" db="EMBL/GenBank/DDBJ databases">
        <authorList>
            <person name="Gilroy R."/>
        </authorList>
    </citation>
    <scope>NUCLEOTIDE SEQUENCE</scope>
    <source>
        <strain evidence="3">1063</strain>
    </source>
</reference>
<keyword evidence="2" id="KW-0732">Signal</keyword>
<name>A0A9D1L2J8_9FIRM</name>
<dbReference type="EMBL" id="DVMN01000105">
    <property type="protein sequence ID" value="HIU21740.1"/>
    <property type="molecule type" value="Genomic_DNA"/>
</dbReference>
<sequence>MIKSAILTVLAALSATSAGGIADAVMAPETYAETAVCASEMPIREELPDSAPETEQVSPEDSSPDSVTGKPDGGKHESRRPHRGHGGRGESRPDFGRTPGKDGGHRPMPLPYFDGDSAPVPPSDGTDDVRPEPRDGKAREKGAENFMPGEENGTQISCGISEYVLGKIT</sequence>
<feature type="signal peptide" evidence="2">
    <location>
        <begin position="1"/>
        <end position="22"/>
    </location>
</feature>
<comment type="caution">
    <text evidence="3">The sequence shown here is derived from an EMBL/GenBank/DDBJ whole genome shotgun (WGS) entry which is preliminary data.</text>
</comment>
<evidence type="ECO:0000256" key="1">
    <source>
        <dbReference type="SAM" id="MobiDB-lite"/>
    </source>
</evidence>
<dbReference type="Proteomes" id="UP000824088">
    <property type="component" value="Unassembled WGS sequence"/>
</dbReference>
<feature type="chain" id="PRO_5039213823" evidence="2">
    <location>
        <begin position="23"/>
        <end position="169"/>
    </location>
</feature>